<reference evidence="3 4" key="1">
    <citation type="submission" date="2019-07" db="EMBL/GenBank/DDBJ databases">
        <title>Lentzea xizangensis sp. nov., isolated from Qinghai-Tibetan Plateau Soils.</title>
        <authorList>
            <person name="Huang J."/>
        </authorList>
    </citation>
    <scope>NUCLEOTIDE SEQUENCE [LARGE SCALE GENOMIC DNA]</scope>
    <source>
        <strain evidence="3 4">FXJ1.1311</strain>
    </source>
</reference>
<evidence type="ECO:0000256" key="2">
    <source>
        <dbReference type="SAM" id="MobiDB-lite"/>
    </source>
</evidence>
<protein>
    <submittedName>
        <fullName evidence="3">Uncharacterized protein</fullName>
    </submittedName>
</protein>
<organism evidence="3 4">
    <name type="scientific">Lentzea tibetensis</name>
    <dbReference type="NCBI Taxonomy" id="2591470"/>
    <lineage>
        <taxon>Bacteria</taxon>
        <taxon>Bacillati</taxon>
        <taxon>Actinomycetota</taxon>
        <taxon>Actinomycetes</taxon>
        <taxon>Pseudonocardiales</taxon>
        <taxon>Pseudonocardiaceae</taxon>
        <taxon>Lentzea</taxon>
    </lineage>
</organism>
<evidence type="ECO:0000256" key="1">
    <source>
        <dbReference type="SAM" id="Coils"/>
    </source>
</evidence>
<keyword evidence="4" id="KW-1185">Reference proteome</keyword>
<sequence>MSELEREMQRQREEVAARGRRNEEMEREGRANLRQFADLMRTNQVGRTTLYQCKTELVTPPPVKRFLRKPVSQERVFEDTFTLLGAGWTVVYDDWENHELYLVMEDGETYRCRRPKPAVPGKAYNGPYDRPDPSHLQLPYLVTNGPMTGTTDYWRFLGDLGLELLAGAARKHMGERK</sequence>
<dbReference type="AlphaFoldDB" id="A0A563ETM3"/>
<dbReference type="OrthoDB" id="462203at2"/>
<proteinExistence type="predicted"/>
<keyword evidence="1" id="KW-0175">Coiled coil</keyword>
<accession>A0A563ETM3</accession>
<dbReference type="RefSeq" id="WP_146353259.1">
    <property type="nucleotide sequence ID" value="NZ_VOBR01000010.1"/>
</dbReference>
<name>A0A563ETM3_9PSEU</name>
<gene>
    <name evidence="3" type="ORF">FKR81_18255</name>
</gene>
<comment type="caution">
    <text evidence="3">The sequence shown here is derived from an EMBL/GenBank/DDBJ whole genome shotgun (WGS) entry which is preliminary data.</text>
</comment>
<dbReference type="EMBL" id="VOBR01000010">
    <property type="protein sequence ID" value="TWP51010.1"/>
    <property type="molecule type" value="Genomic_DNA"/>
</dbReference>
<dbReference type="Proteomes" id="UP000316639">
    <property type="component" value="Unassembled WGS sequence"/>
</dbReference>
<feature type="coiled-coil region" evidence="1">
    <location>
        <begin position="1"/>
        <end position="28"/>
    </location>
</feature>
<evidence type="ECO:0000313" key="4">
    <source>
        <dbReference type="Proteomes" id="UP000316639"/>
    </source>
</evidence>
<evidence type="ECO:0000313" key="3">
    <source>
        <dbReference type="EMBL" id="TWP51010.1"/>
    </source>
</evidence>
<feature type="region of interest" description="Disordered" evidence="2">
    <location>
        <begin position="1"/>
        <end position="28"/>
    </location>
</feature>